<dbReference type="InterPro" id="IPR039777">
    <property type="entry name" value="IFRD"/>
</dbReference>
<dbReference type="InterPro" id="IPR016024">
    <property type="entry name" value="ARM-type_fold"/>
</dbReference>
<feature type="domain" description="Interferon-related developmental regulator N-terminal" evidence="4">
    <location>
        <begin position="25"/>
        <end position="323"/>
    </location>
</feature>
<evidence type="ECO:0000256" key="2">
    <source>
        <dbReference type="SAM" id="MobiDB-lite"/>
    </source>
</evidence>
<dbReference type="SUPFAM" id="SSF48371">
    <property type="entry name" value="ARM repeat"/>
    <property type="match status" value="1"/>
</dbReference>
<evidence type="ECO:0000259" key="4">
    <source>
        <dbReference type="Pfam" id="PF05004"/>
    </source>
</evidence>
<organism evidence="5">
    <name type="scientific">Phlebotomus kandelakii</name>
    <dbReference type="NCBI Taxonomy" id="1109342"/>
    <lineage>
        <taxon>Eukaryota</taxon>
        <taxon>Metazoa</taxon>
        <taxon>Ecdysozoa</taxon>
        <taxon>Arthropoda</taxon>
        <taxon>Hexapoda</taxon>
        <taxon>Insecta</taxon>
        <taxon>Pterygota</taxon>
        <taxon>Neoptera</taxon>
        <taxon>Endopterygota</taxon>
        <taxon>Diptera</taxon>
        <taxon>Nematocera</taxon>
        <taxon>Psychodoidea</taxon>
        <taxon>Psychodidae</taxon>
        <taxon>Phlebotomus</taxon>
        <taxon>Larroussius</taxon>
    </lineage>
</organism>
<name>A0A6B2EC69_9DIPT</name>
<evidence type="ECO:0000256" key="1">
    <source>
        <dbReference type="ARBA" id="ARBA00008828"/>
    </source>
</evidence>
<dbReference type="InterPro" id="IPR006921">
    <property type="entry name" value="Interferon-rel_develop_reg_C"/>
</dbReference>
<evidence type="ECO:0000313" key="5">
    <source>
        <dbReference type="EMBL" id="NBJ60222.1"/>
    </source>
</evidence>
<dbReference type="Pfam" id="PF05004">
    <property type="entry name" value="IFRD"/>
    <property type="match status" value="1"/>
</dbReference>
<dbReference type="PANTHER" id="PTHR12354:SF1">
    <property type="entry name" value="INTERFERON-RELATED DEVELOPMENTAL REGULATOR 1"/>
    <property type="match status" value="1"/>
</dbReference>
<sequence>MPKNKSKRGKGRLVEHSDDESINDNVSVISMQSDDCGGSLDDGQEDVGNVTERYEEKFMQALENATEKSLQTRINALQAACEILMLRFMPDTVDDRKMTLIDIIDKSLRRGKGAEQANAAKLAPLLSIQLAGDDIIPKGLNQTLLVTAQDNSVSYEARAKCCFALGLMNFLSEDNIGDILAHMKNFESLFSGSFVKGDNTPSSASAEAAVLHSAALGAWSLLLTLLPPGDLVSFMKERTLLPSMSNLMGMLRSPHLEVRMTAGEAIALVLECGRLHDEDFMDEHLADLIEMTKQLATDSQKFRAKRDRKTQRATFRDVLRYIEDEISPEINVKFGKETLVLNTWSMHHQYTAVCTAVGSGIIVHLAENDFVRDVLQLGEKILQIGGVTTKQSKLEKHLINAAAFKARTISRSKHRDKRSAVVN</sequence>
<feature type="compositionally biased region" description="Basic residues" evidence="2">
    <location>
        <begin position="1"/>
        <end position="11"/>
    </location>
</feature>
<proteinExistence type="inferred from homology"/>
<comment type="similarity">
    <text evidence="1">Belongs to the IFRD family.</text>
</comment>
<dbReference type="EMBL" id="GIFK01002519">
    <property type="protein sequence ID" value="NBJ60222.1"/>
    <property type="molecule type" value="Transcribed_RNA"/>
</dbReference>
<protein>
    <submittedName>
        <fullName evidence="5">Putative interferon-related developmental regulator 2-like protein</fullName>
    </submittedName>
</protein>
<feature type="region of interest" description="Disordered" evidence="2">
    <location>
        <begin position="1"/>
        <end position="25"/>
    </location>
</feature>
<evidence type="ECO:0000259" key="3">
    <source>
        <dbReference type="Pfam" id="PF04836"/>
    </source>
</evidence>
<feature type="domain" description="Interferon-related developmental regulator C-terminal" evidence="3">
    <location>
        <begin position="368"/>
        <end position="419"/>
    </location>
</feature>
<dbReference type="AlphaFoldDB" id="A0A6B2EC69"/>
<dbReference type="InterPro" id="IPR007701">
    <property type="entry name" value="Interferon-rel_develop_reg_N"/>
</dbReference>
<reference evidence="5" key="1">
    <citation type="submission" date="2019-10" db="EMBL/GenBank/DDBJ databases">
        <title>Short sand fly seasons in Tbilisi, Georgia, hinder development of host immunity to saliva of the visceral leishmaniasis vector Phlebotomus kandelakii.</title>
        <authorList>
            <person name="Oliveira F."/>
            <person name="Giorgobiani E."/>
            <person name="Guimaraes-Costa A.B."/>
            <person name="Abdeladhim M."/>
            <person name="Oristian J."/>
            <person name="Tskhvaradze L."/>
            <person name="Tsertsvadze N."/>
            <person name="Zakalashvili M."/>
            <person name="Valenzuela J.G."/>
            <person name="Kamhawi S."/>
        </authorList>
    </citation>
    <scope>NUCLEOTIDE SEQUENCE</scope>
    <source>
        <strain evidence="5">Wild-capture in Tbilisi</strain>
        <tissue evidence="5">Salivary glands</tissue>
    </source>
</reference>
<dbReference type="PANTHER" id="PTHR12354">
    <property type="entry name" value="INTERFERON-RELATED DEVELOPMENTAL REGULATOR"/>
    <property type="match status" value="1"/>
</dbReference>
<dbReference type="Pfam" id="PF04836">
    <property type="entry name" value="IFRD_C"/>
    <property type="match status" value="1"/>
</dbReference>
<accession>A0A6B2EC69</accession>